<dbReference type="AlphaFoldDB" id="A0A9P0Z6A1"/>
<evidence type="ECO:0000256" key="1">
    <source>
        <dbReference type="SAM" id="Coils"/>
    </source>
</evidence>
<gene>
    <name evidence="2" type="ORF">CEURO_LOCUS10462</name>
</gene>
<proteinExistence type="predicted"/>
<keyword evidence="3" id="KW-1185">Reference proteome</keyword>
<feature type="coiled-coil region" evidence="1">
    <location>
        <begin position="87"/>
        <end position="114"/>
    </location>
</feature>
<organism evidence="2 3">
    <name type="scientific">Cuscuta europaea</name>
    <name type="common">European dodder</name>
    <dbReference type="NCBI Taxonomy" id="41803"/>
    <lineage>
        <taxon>Eukaryota</taxon>
        <taxon>Viridiplantae</taxon>
        <taxon>Streptophyta</taxon>
        <taxon>Embryophyta</taxon>
        <taxon>Tracheophyta</taxon>
        <taxon>Spermatophyta</taxon>
        <taxon>Magnoliopsida</taxon>
        <taxon>eudicotyledons</taxon>
        <taxon>Gunneridae</taxon>
        <taxon>Pentapetalae</taxon>
        <taxon>asterids</taxon>
        <taxon>lamiids</taxon>
        <taxon>Solanales</taxon>
        <taxon>Convolvulaceae</taxon>
        <taxon>Cuscuteae</taxon>
        <taxon>Cuscuta</taxon>
        <taxon>Cuscuta subgen. Cuscuta</taxon>
    </lineage>
</organism>
<accession>A0A9P0Z6A1</accession>
<evidence type="ECO:0000313" key="2">
    <source>
        <dbReference type="EMBL" id="CAH9088378.1"/>
    </source>
</evidence>
<dbReference type="Proteomes" id="UP001152484">
    <property type="component" value="Unassembled WGS sequence"/>
</dbReference>
<reference evidence="2" key="1">
    <citation type="submission" date="2022-07" db="EMBL/GenBank/DDBJ databases">
        <authorList>
            <person name="Macas J."/>
            <person name="Novak P."/>
            <person name="Neumann P."/>
        </authorList>
    </citation>
    <scope>NUCLEOTIDE SEQUENCE</scope>
</reference>
<feature type="coiled-coil region" evidence="1">
    <location>
        <begin position="141"/>
        <end position="204"/>
    </location>
</feature>
<name>A0A9P0Z6A1_CUSEU</name>
<dbReference type="OrthoDB" id="780314at2759"/>
<keyword evidence="1" id="KW-0175">Coiled coil</keyword>
<dbReference type="EMBL" id="CAMAPE010000019">
    <property type="protein sequence ID" value="CAH9088378.1"/>
    <property type="molecule type" value="Genomic_DNA"/>
</dbReference>
<protein>
    <submittedName>
        <fullName evidence="2">Uncharacterized protein</fullName>
    </submittedName>
</protein>
<sequence length="214" mass="24578">MPGKETMDDSGAILCQISQLKDMLDKVNEDIEANIQITREIESEIVKCSEAEVSLLAQESELMQRAYTQQFEIKGLMAATAASTTSHKLLEEEIDSLKRKRDEILTQMNIQRERFLKSCMDFQKNISKQENDEIGALLLKKELLQSEVHSLNTRNSDLQNSMAAFVEEILEDLQNSVHALEIDIRIRENEKEKLMKDIDELKKTLIQLCQCDKS</sequence>
<comment type="caution">
    <text evidence="2">The sequence shown here is derived from an EMBL/GenBank/DDBJ whole genome shotgun (WGS) entry which is preliminary data.</text>
</comment>
<evidence type="ECO:0000313" key="3">
    <source>
        <dbReference type="Proteomes" id="UP001152484"/>
    </source>
</evidence>